<evidence type="ECO:0000256" key="1">
    <source>
        <dbReference type="SAM" id="MobiDB-lite"/>
    </source>
</evidence>
<dbReference type="AlphaFoldDB" id="A0A1X6N119"/>
<dbReference type="OrthoDB" id="432528at2759"/>
<dbReference type="InterPro" id="IPR011043">
    <property type="entry name" value="Gal_Oxase/kelch_b-propeller"/>
</dbReference>
<dbReference type="Gene3D" id="2.120.10.80">
    <property type="entry name" value="Kelch-type beta propeller"/>
    <property type="match status" value="2"/>
</dbReference>
<dbReference type="Proteomes" id="UP000194127">
    <property type="component" value="Unassembled WGS sequence"/>
</dbReference>
<evidence type="ECO:0000313" key="3">
    <source>
        <dbReference type="Proteomes" id="UP000194127"/>
    </source>
</evidence>
<proteinExistence type="predicted"/>
<organism evidence="2 3">
    <name type="scientific">Postia placenta MAD-698-R-SB12</name>
    <dbReference type="NCBI Taxonomy" id="670580"/>
    <lineage>
        <taxon>Eukaryota</taxon>
        <taxon>Fungi</taxon>
        <taxon>Dikarya</taxon>
        <taxon>Basidiomycota</taxon>
        <taxon>Agaricomycotina</taxon>
        <taxon>Agaricomycetes</taxon>
        <taxon>Polyporales</taxon>
        <taxon>Adustoporiaceae</taxon>
        <taxon>Rhodonia</taxon>
    </lineage>
</organism>
<gene>
    <name evidence="2" type="ORF">POSPLADRAFT_1033940</name>
</gene>
<dbReference type="EMBL" id="KZ110597">
    <property type="protein sequence ID" value="OSX62307.1"/>
    <property type="molecule type" value="Genomic_DNA"/>
</dbReference>
<accession>A0A1X6N119</accession>
<dbReference type="InterPro" id="IPR015915">
    <property type="entry name" value="Kelch-typ_b-propeller"/>
</dbReference>
<dbReference type="GeneID" id="36321921"/>
<feature type="region of interest" description="Disordered" evidence="1">
    <location>
        <begin position="361"/>
        <end position="398"/>
    </location>
</feature>
<dbReference type="SUPFAM" id="SSF50965">
    <property type="entry name" value="Galactose oxidase, central domain"/>
    <property type="match status" value="1"/>
</dbReference>
<evidence type="ECO:0000313" key="2">
    <source>
        <dbReference type="EMBL" id="OSX62307.1"/>
    </source>
</evidence>
<name>A0A1X6N119_9APHY</name>
<sequence length="1023" mass="116022">MANYVSNPIEIYGMRNVRENIIEVFGKHVMELPVKLFMKGLLPPLHSSIIIEDVIKKLKRGRHPEIVRGRWRRFKGEPSKSGKAENDTFQPLVYIAQAAARAAEVEDLPQFDFVQNSDWACEDSRRRSKTRPDAYFVLRGKSGGTASWKDIGACIEYSKHKSNNCRDLGTPGFIAEEVAAHRYTHGGGRLGESTEKPTPVSVINAIFRYNPLHDLESIWWVAYYYIYRRIVVSVDGTPVLADDESQMEWPCEASHCARRTFYDRSVRSHMLSQYLPIADLYCCLHKSVLGIAEVLQKLKRRLVEVYFEAEEDWRTIDHAVGEKHDLTNTFTAVFEMIAIKQPRGIMIGRFGALTEAKQADNAVHEDEKSATSSGTHSTDQESRAISAPRKPHPYIKPAFTPHNTPTLLRVYHTGGTMSSGAITLEGAFAVYLLSLYLTQWFSYDRQRYARCLRLMDAAHSAHHNKLCEDAVQAFRDAISSLSADYETPCSESDEPQTIRNAYAGLNMDKIITLMGCYNGLASCMKELHRFEQGLYALQEVEELYAIAQRSCRPALHEWDLESSIPQLMRIDLQYQRLKGLVGMSDAFLVLGNTGSASQRGLFASAIIISLPAQLCTSDLQSLMPAEKVRQLGSFRHPDPDLHVKHQLSSEALQVRGSWQKVSMRKGTGRLYMAGGQHITNDIVPENCRDFWCLDLNDGDGWRRLPNIPPRNLKNQGWKMGVHNKKAYLFTGSPAVDVFDLVTERWIRLLTMFVGPDDGWQPWQWSGEVLPGYAMEVGAIFSRQLDLSTGEWETLSGSSDRAPADYDGPGPRQHVASWVNAEKSRIYFMQGIADLLVDSPFGTKQACSYDDLWSWDIDERKWRRERLSGNKPCARGEMSCTYVRVPIDQYFSFSYFADTFVLEHNSPKPRWRHVLTRGFPTYRAMGALRTDPDTGRMYLFGGYTNTSLVPDTKHINARGFFEEVDVVEEQRTARLGPWQKCFTCGSVGPWKKCGGACNGRAFFCDSQCLKDGWAEHKQIHACRK</sequence>
<protein>
    <submittedName>
        <fullName evidence="2">Uncharacterized protein</fullName>
    </submittedName>
</protein>
<dbReference type="RefSeq" id="XP_024339101.1">
    <property type="nucleotide sequence ID" value="XM_024476971.1"/>
</dbReference>
<reference evidence="2 3" key="1">
    <citation type="submission" date="2017-04" db="EMBL/GenBank/DDBJ databases">
        <title>Genome Sequence of the Model Brown-Rot Fungus Postia placenta SB12.</title>
        <authorList>
            <consortium name="DOE Joint Genome Institute"/>
            <person name="Gaskell J."/>
            <person name="Kersten P."/>
            <person name="Larrondo L.F."/>
            <person name="Canessa P."/>
            <person name="Martinez D."/>
            <person name="Hibbett D."/>
            <person name="Schmoll M."/>
            <person name="Kubicek C.P."/>
            <person name="Martinez A.T."/>
            <person name="Yadav J."/>
            <person name="Master E."/>
            <person name="Magnuson J.K."/>
            <person name="James T."/>
            <person name="Yaver D."/>
            <person name="Berka R."/>
            <person name="Labutti K."/>
            <person name="Lipzen A."/>
            <person name="Aerts A."/>
            <person name="Barry K."/>
            <person name="Henrissat B."/>
            <person name="Blanchette R."/>
            <person name="Grigoriev I."/>
            <person name="Cullen D."/>
        </authorList>
    </citation>
    <scope>NUCLEOTIDE SEQUENCE [LARGE SCALE GENOMIC DNA]</scope>
    <source>
        <strain evidence="2 3">MAD-698-R-SB12</strain>
    </source>
</reference>
<keyword evidence="3" id="KW-1185">Reference proteome</keyword>